<dbReference type="AlphaFoldDB" id="A0A6S8A6P0"/>
<name>A0A6S8A6P0_9STRA</name>
<evidence type="ECO:0000256" key="5">
    <source>
        <dbReference type="SAM" id="Phobius"/>
    </source>
</evidence>
<feature type="domain" description="Fatty acid hydroxylase" evidence="6">
    <location>
        <begin position="264"/>
        <end position="405"/>
    </location>
</feature>
<comment type="subcellular location">
    <subcellularLocation>
        <location evidence="1">Membrane</location>
    </subcellularLocation>
</comment>
<evidence type="ECO:0000256" key="2">
    <source>
        <dbReference type="ARBA" id="ARBA00022692"/>
    </source>
</evidence>
<dbReference type="InterPro" id="IPR050307">
    <property type="entry name" value="Sterol_Desaturase_Related"/>
</dbReference>
<dbReference type="GO" id="GO:0016020">
    <property type="term" value="C:membrane"/>
    <property type="evidence" value="ECO:0007669"/>
    <property type="project" value="UniProtKB-SubCell"/>
</dbReference>
<sequence length="409" mass="46294">MMTVGVSIRTESTTMLGTAVSAFMRRLRAFSVANGAVTLVGVAEFLVFPFSKMHSVSLNHGKNTPYLFGIVAPVYITALFRILFFLALITLSTLSKEEIKVGPKGTEPRSKYPSFHENIKILGLIVFFSVPLEVAHIFSAHFFQFSSEETFPLFQQINASSCCRHTNENENECMPHVFGNVNYYMTDLFHFHGLSNGPEPTVNSNPLTESESESISCESNPLYSCVDNDVRNLGLNSVSGEASTVVFLAVVMFLVFVVKSFIVEVVFDFFHYWVHRFFHENKILYRLVHKDHHKFLHPTPMSTFSAHPVETLLSNTIPFFLALSLAPVRLSQLELHVFLAYKSFVEIAGHAGIETNSTSFPQGNVIPKILNIEMRTNDHDNHHTRVHQPCNYAKRFTLWDKVFGTYYSD</sequence>
<proteinExistence type="predicted"/>
<feature type="transmembrane region" description="Helical" evidence="5">
    <location>
        <begin position="29"/>
        <end position="50"/>
    </location>
</feature>
<organism evidence="7">
    <name type="scientific">Aplanochytrium stocchinoi</name>
    <dbReference type="NCBI Taxonomy" id="215587"/>
    <lineage>
        <taxon>Eukaryota</taxon>
        <taxon>Sar</taxon>
        <taxon>Stramenopiles</taxon>
        <taxon>Bigyra</taxon>
        <taxon>Labyrinthulomycetes</taxon>
        <taxon>Thraustochytrida</taxon>
        <taxon>Thraustochytriidae</taxon>
        <taxon>Aplanochytrium</taxon>
    </lineage>
</organism>
<feature type="transmembrane region" description="Helical" evidence="5">
    <location>
        <begin position="70"/>
        <end position="94"/>
    </location>
</feature>
<dbReference type="GO" id="GO:0008610">
    <property type="term" value="P:lipid biosynthetic process"/>
    <property type="evidence" value="ECO:0007669"/>
    <property type="project" value="InterPro"/>
</dbReference>
<evidence type="ECO:0000256" key="1">
    <source>
        <dbReference type="ARBA" id="ARBA00004370"/>
    </source>
</evidence>
<dbReference type="EMBL" id="HBIN01003902">
    <property type="protein sequence ID" value="CAE0432399.1"/>
    <property type="molecule type" value="Transcribed_RNA"/>
</dbReference>
<dbReference type="GO" id="GO:0005506">
    <property type="term" value="F:iron ion binding"/>
    <property type="evidence" value="ECO:0007669"/>
    <property type="project" value="InterPro"/>
</dbReference>
<feature type="transmembrane region" description="Helical" evidence="5">
    <location>
        <begin position="121"/>
        <end position="143"/>
    </location>
</feature>
<dbReference type="Pfam" id="PF04116">
    <property type="entry name" value="FA_hydroxylase"/>
    <property type="match status" value="1"/>
</dbReference>
<protein>
    <recommendedName>
        <fullName evidence="6">Fatty acid hydroxylase domain-containing protein</fullName>
    </recommendedName>
</protein>
<evidence type="ECO:0000259" key="6">
    <source>
        <dbReference type="Pfam" id="PF04116"/>
    </source>
</evidence>
<gene>
    <name evidence="7" type="ORF">ASTO00021_LOCUS2724</name>
    <name evidence="8" type="ORF">ASTO00021_LOCUS2725</name>
</gene>
<evidence type="ECO:0000313" key="7">
    <source>
        <dbReference type="EMBL" id="CAE0432398.1"/>
    </source>
</evidence>
<dbReference type="InterPro" id="IPR006694">
    <property type="entry name" value="Fatty_acid_hydroxylase"/>
</dbReference>
<evidence type="ECO:0000256" key="3">
    <source>
        <dbReference type="ARBA" id="ARBA00022989"/>
    </source>
</evidence>
<accession>A0A6S8A6P0</accession>
<keyword evidence="4 5" id="KW-0472">Membrane</keyword>
<dbReference type="GO" id="GO:0016491">
    <property type="term" value="F:oxidoreductase activity"/>
    <property type="evidence" value="ECO:0007669"/>
    <property type="project" value="InterPro"/>
</dbReference>
<keyword evidence="2 5" id="KW-0812">Transmembrane</keyword>
<reference evidence="7" key="1">
    <citation type="submission" date="2021-01" db="EMBL/GenBank/DDBJ databases">
        <authorList>
            <person name="Corre E."/>
            <person name="Pelletier E."/>
            <person name="Niang G."/>
            <person name="Scheremetjew M."/>
            <person name="Finn R."/>
            <person name="Kale V."/>
            <person name="Holt S."/>
            <person name="Cochrane G."/>
            <person name="Meng A."/>
            <person name="Brown T."/>
            <person name="Cohen L."/>
        </authorList>
    </citation>
    <scope>NUCLEOTIDE SEQUENCE</scope>
    <source>
        <strain evidence="7">GSBS06</strain>
    </source>
</reference>
<evidence type="ECO:0000313" key="8">
    <source>
        <dbReference type="EMBL" id="CAE0432399.1"/>
    </source>
</evidence>
<evidence type="ECO:0000256" key="4">
    <source>
        <dbReference type="ARBA" id="ARBA00023136"/>
    </source>
</evidence>
<dbReference type="PANTHER" id="PTHR11863">
    <property type="entry name" value="STEROL DESATURASE"/>
    <property type="match status" value="1"/>
</dbReference>
<keyword evidence="3 5" id="KW-1133">Transmembrane helix</keyword>
<dbReference type="EMBL" id="HBIN01003901">
    <property type="protein sequence ID" value="CAE0432398.1"/>
    <property type="molecule type" value="Transcribed_RNA"/>
</dbReference>
<feature type="transmembrane region" description="Helical" evidence="5">
    <location>
        <begin position="245"/>
        <end position="267"/>
    </location>
</feature>